<comment type="subcellular location">
    <subcellularLocation>
        <location evidence="1">Membrane</location>
        <topology evidence="1">Multi-pass membrane protein</topology>
    </subcellularLocation>
</comment>
<organism evidence="8 9">
    <name type="scientific">Caldimonas caldifontis</name>
    <dbReference type="NCBI Taxonomy" id="1452508"/>
    <lineage>
        <taxon>Bacteria</taxon>
        <taxon>Pseudomonadati</taxon>
        <taxon>Pseudomonadota</taxon>
        <taxon>Betaproteobacteria</taxon>
        <taxon>Burkholderiales</taxon>
        <taxon>Sphaerotilaceae</taxon>
        <taxon>Caldimonas</taxon>
    </lineage>
</organism>
<dbReference type="OrthoDB" id="4167046at2"/>
<protein>
    <submittedName>
        <fullName evidence="8">EamA family transporter</fullName>
    </submittedName>
</protein>
<feature type="transmembrane region" description="Helical" evidence="6">
    <location>
        <begin position="278"/>
        <end position="295"/>
    </location>
</feature>
<dbReference type="EMBL" id="PSNX01000001">
    <property type="protein sequence ID" value="PPE68084.1"/>
    <property type="molecule type" value="Genomic_DNA"/>
</dbReference>
<dbReference type="PANTHER" id="PTHR32322">
    <property type="entry name" value="INNER MEMBRANE TRANSPORTER"/>
    <property type="match status" value="1"/>
</dbReference>
<feature type="transmembrane region" description="Helical" evidence="6">
    <location>
        <begin position="158"/>
        <end position="175"/>
    </location>
</feature>
<dbReference type="Gene3D" id="1.10.3730.20">
    <property type="match status" value="1"/>
</dbReference>
<keyword evidence="4 6" id="KW-1133">Transmembrane helix</keyword>
<evidence type="ECO:0000259" key="7">
    <source>
        <dbReference type="Pfam" id="PF00892"/>
    </source>
</evidence>
<keyword evidence="9" id="KW-1185">Reference proteome</keyword>
<dbReference type="AlphaFoldDB" id="A0A2S5SZB1"/>
<dbReference type="RefSeq" id="WP_104300091.1">
    <property type="nucleotide sequence ID" value="NZ_PSNX01000001.1"/>
</dbReference>
<evidence type="ECO:0000256" key="6">
    <source>
        <dbReference type="SAM" id="Phobius"/>
    </source>
</evidence>
<feature type="domain" description="EamA" evidence="7">
    <location>
        <begin position="155"/>
        <end position="295"/>
    </location>
</feature>
<evidence type="ECO:0000256" key="2">
    <source>
        <dbReference type="ARBA" id="ARBA00007362"/>
    </source>
</evidence>
<comment type="similarity">
    <text evidence="2">Belongs to the EamA transporter family.</text>
</comment>
<feature type="transmembrane region" description="Helical" evidence="6">
    <location>
        <begin position="70"/>
        <end position="90"/>
    </location>
</feature>
<name>A0A2S5SZB1_9BURK</name>
<dbReference type="InterPro" id="IPR037185">
    <property type="entry name" value="EmrE-like"/>
</dbReference>
<feature type="transmembrane region" description="Helical" evidence="6">
    <location>
        <begin position="124"/>
        <end position="143"/>
    </location>
</feature>
<dbReference type="SUPFAM" id="SSF103481">
    <property type="entry name" value="Multidrug resistance efflux transporter EmrE"/>
    <property type="match status" value="2"/>
</dbReference>
<keyword evidence="5 6" id="KW-0472">Membrane</keyword>
<reference evidence="8 9" key="1">
    <citation type="submission" date="2018-02" db="EMBL/GenBank/DDBJ databases">
        <title>Reclassifiation of [Polyangium] brachysporum DSM 7029 as Guopingzhaonella breviflexa gen. nov., sp. nov., a member of the family Comamonadaceae.</title>
        <authorList>
            <person name="Tang B."/>
        </authorList>
    </citation>
    <scope>NUCLEOTIDE SEQUENCE [LARGE SCALE GENOMIC DNA]</scope>
    <source>
        <strain evidence="8 9">BCRC 80649</strain>
    </source>
</reference>
<dbReference type="GO" id="GO:0016020">
    <property type="term" value="C:membrane"/>
    <property type="evidence" value="ECO:0007669"/>
    <property type="project" value="UniProtKB-SubCell"/>
</dbReference>
<evidence type="ECO:0000256" key="4">
    <source>
        <dbReference type="ARBA" id="ARBA00022989"/>
    </source>
</evidence>
<keyword evidence="3 6" id="KW-0812">Transmembrane</keyword>
<dbReference type="InterPro" id="IPR000620">
    <property type="entry name" value="EamA_dom"/>
</dbReference>
<feature type="transmembrane region" description="Helical" evidence="6">
    <location>
        <begin position="41"/>
        <end position="58"/>
    </location>
</feature>
<feature type="transmembrane region" description="Helical" evidence="6">
    <location>
        <begin position="187"/>
        <end position="206"/>
    </location>
</feature>
<dbReference type="PANTHER" id="PTHR32322:SF2">
    <property type="entry name" value="EAMA DOMAIN-CONTAINING PROTEIN"/>
    <property type="match status" value="1"/>
</dbReference>
<accession>A0A2S5SZB1</accession>
<feature type="transmembrane region" description="Helical" evidence="6">
    <location>
        <begin position="245"/>
        <end position="272"/>
    </location>
</feature>
<sequence>MTRLPPLTLLWLVLPPLLWAGNAVAGRLAVGSVSPLLLNAVRWAIAALILLPLGWRILKAQGPLWPRWKRFTVLGLLGMGSYNALQYLALTTSSPINVTLIAASMPVWMLCVGALFFGERVRRAQLLGAVLSLAGVLLVLSRGDWHTLMQVRLVPGDLYMVAATISWAFYSWMLARPAPGERAWPWAEFLMAQMAFGLVWAGGAAVGEWAVGAAHLEWNGWVLVLLAYVAIGPSLIAYRCWGVGVAAVGPTIAAFFGNLTPVFAALMSVALLGDLPRWFHGAAFVLIAAGIVVSSRR</sequence>
<evidence type="ECO:0000256" key="5">
    <source>
        <dbReference type="ARBA" id="ARBA00023136"/>
    </source>
</evidence>
<dbReference type="Proteomes" id="UP000238605">
    <property type="component" value="Unassembled WGS sequence"/>
</dbReference>
<dbReference type="Pfam" id="PF00892">
    <property type="entry name" value="EamA"/>
    <property type="match status" value="2"/>
</dbReference>
<feature type="transmembrane region" description="Helical" evidence="6">
    <location>
        <begin position="96"/>
        <end position="117"/>
    </location>
</feature>
<evidence type="ECO:0000313" key="9">
    <source>
        <dbReference type="Proteomes" id="UP000238605"/>
    </source>
</evidence>
<feature type="transmembrane region" description="Helical" evidence="6">
    <location>
        <begin position="218"/>
        <end position="238"/>
    </location>
</feature>
<evidence type="ECO:0000313" key="8">
    <source>
        <dbReference type="EMBL" id="PPE68084.1"/>
    </source>
</evidence>
<dbReference type="InterPro" id="IPR050638">
    <property type="entry name" value="AA-Vitamin_Transporters"/>
</dbReference>
<gene>
    <name evidence="8" type="ORF">C1704_01005</name>
</gene>
<evidence type="ECO:0000256" key="3">
    <source>
        <dbReference type="ARBA" id="ARBA00022692"/>
    </source>
</evidence>
<comment type="caution">
    <text evidence="8">The sequence shown here is derived from an EMBL/GenBank/DDBJ whole genome shotgun (WGS) entry which is preliminary data.</text>
</comment>
<proteinExistence type="inferred from homology"/>
<feature type="domain" description="EamA" evidence="7">
    <location>
        <begin position="8"/>
        <end position="140"/>
    </location>
</feature>
<evidence type="ECO:0000256" key="1">
    <source>
        <dbReference type="ARBA" id="ARBA00004141"/>
    </source>
</evidence>